<dbReference type="HOGENOM" id="CLU_527663_0_0_14"/>
<protein>
    <recommendedName>
        <fullName evidence="4">Lipoprotein</fullName>
    </recommendedName>
</protein>
<dbReference type="PATRIC" id="fig|496833.3.peg.297"/>
<evidence type="ECO:0000313" key="2">
    <source>
        <dbReference type="EMBL" id="BAH69969.1"/>
    </source>
</evidence>
<evidence type="ECO:0000313" key="3">
    <source>
        <dbReference type="Proteomes" id="UP000006810"/>
    </source>
</evidence>
<reference evidence="2 3" key="1">
    <citation type="journal article" date="2009" name="Curr. Microbiol.">
        <title>Molecular cloning and expression of a novel cholinephosphotransferase involved in glycoglycerophospholipid biosynthesis of Mycoplasma fermentans.</title>
        <authorList>
            <person name="Ishida N."/>
            <person name="Irikura D."/>
            <person name="Matsuda K."/>
            <person name="Sato S."/>
            <person name="Asano K."/>
        </authorList>
    </citation>
    <scope>NUCLEOTIDE SEQUENCE [LARGE SCALE GENOMIC DNA]</scope>
    <source>
        <strain evidence="3">ATCC 19989 / NBRC 14854 / NCTC 10117 / PG18</strain>
    </source>
</reference>
<accession>C4XFP7</accession>
<evidence type="ECO:0008006" key="4">
    <source>
        <dbReference type="Google" id="ProtNLM"/>
    </source>
</evidence>
<gene>
    <name evidence="2" type="ordered locus">MBIO_0704</name>
</gene>
<dbReference type="AlphaFoldDB" id="C4XFP7"/>
<proteinExistence type="predicted"/>
<dbReference type="PROSITE" id="PS51257">
    <property type="entry name" value="PROKAR_LIPOPROTEIN"/>
    <property type="match status" value="1"/>
</dbReference>
<evidence type="ECO:0000256" key="1">
    <source>
        <dbReference type="SAM" id="MobiDB-lite"/>
    </source>
</evidence>
<dbReference type="SUPFAM" id="SSF54001">
    <property type="entry name" value="Cysteine proteinases"/>
    <property type="match status" value="1"/>
</dbReference>
<dbReference type="Proteomes" id="UP000006810">
    <property type="component" value="Chromosome"/>
</dbReference>
<dbReference type="Gene3D" id="3.10.620.30">
    <property type="match status" value="1"/>
</dbReference>
<sequence>MNMKKNKIFNWLGTLTAIVSLPTITTSCFWDDVTGNIPSTPSTTVTPVTPEPGPGPAPKPGDNKPSSIYKYGLKENTKEEKEANEVEKALYLSKVKYFVSDVETVKDTISSKVDLLVKKALKLKKELLELNEKIFNAFGLHEGRFESYLNAYKNFVNIGFVQSNTGLTATINGNPEPTIKYILENYISQGSLLNLNYKFFNDILSNIEKSVKYYKKDLDLSFDIKDAYEVDLNNLDFLKSAKAVDTLTKEQVLKIRKDLLFKGKITSDIAVTNHNLGDYFWDLNSTWYDITGGSNYFNDKILERITYTRQKINIKESEFRYRTDSASEEVKLNSLMTEVIYKIISKKMTDEQKIRAIHNWVIDNNEYLTDGELALSNNEPIRSQCRSPYSYFTKPKRRIVCEGYARTFSRFLTLINIPVWYVTGQAAN</sequence>
<keyword evidence="3" id="KW-1185">Reference proteome</keyword>
<dbReference type="KEGG" id="mfp:MBIO_0704"/>
<name>C4XFP7_MYCFP</name>
<organism evidence="2 3">
    <name type="scientific">Mycoplasmopsis fermentans (strain ATCC 19989 / NBRC 14854 / NCTC 10117 / PG18)</name>
    <name type="common">Mycoplasma fermentans</name>
    <dbReference type="NCBI Taxonomy" id="496833"/>
    <lineage>
        <taxon>Bacteria</taxon>
        <taxon>Bacillati</taxon>
        <taxon>Mycoplasmatota</taxon>
        <taxon>Mycoplasmoidales</taxon>
        <taxon>Metamycoplasmataceae</taxon>
        <taxon>Mycoplasmopsis</taxon>
    </lineage>
</organism>
<dbReference type="EMBL" id="AP009608">
    <property type="protein sequence ID" value="BAH69969.1"/>
    <property type="molecule type" value="Genomic_DNA"/>
</dbReference>
<feature type="region of interest" description="Disordered" evidence="1">
    <location>
        <begin position="40"/>
        <end position="67"/>
    </location>
</feature>
<dbReference type="InterPro" id="IPR038765">
    <property type="entry name" value="Papain-like_cys_pep_sf"/>
</dbReference>
<feature type="compositionally biased region" description="Pro residues" evidence="1">
    <location>
        <begin position="49"/>
        <end position="59"/>
    </location>
</feature>